<feature type="compositionally biased region" description="Basic and acidic residues" evidence="4">
    <location>
        <begin position="664"/>
        <end position="679"/>
    </location>
</feature>
<dbReference type="Gene3D" id="1.10.418.10">
    <property type="entry name" value="Calponin-like domain"/>
    <property type="match status" value="3"/>
</dbReference>
<dbReference type="GO" id="GO:0051639">
    <property type="term" value="P:actin filament network formation"/>
    <property type="evidence" value="ECO:0007669"/>
    <property type="project" value="TreeGrafter"/>
</dbReference>
<dbReference type="GO" id="GO:0005737">
    <property type="term" value="C:cytoplasm"/>
    <property type="evidence" value="ECO:0007669"/>
    <property type="project" value="TreeGrafter"/>
</dbReference>
<evidence type="ECO:0000256" key="2">
    <source>
        <dbReference type="ARBA" id="ARBA00022737"/>
    </source>
</evidence>
<name>A0A7S3R3T0_DUNTE</name>
<dbReference type="EMBL" id="HBIP01027710">
    <property type="protein sequence ID" value="CAE0501670.1"/>
    <property type="molecule type" value="Transcribed_RNA"/>
</dbReference>
<dbReference type="SMART" id="SM00033">
    <property type="entry name" value="CH"/>
    <property type="match status" value="2"/>
</dbReference>
<feature type="domain" description="Calponin-homology (CH)" evidence="5">
    <location>
        <begin position="768"/>
        <end position="885"/>
    </location>
</feature>
<feature type="compositionally biased region" description="Low complexity" evidence="4">
    <location>
        <begin position="457"/>
        <end position="466"/>
    </location>
</feature>
<feature type="compositionally biased region" description="Gly residues" evidence="4">
    <location>
        <begin position="1038"/>
        <end position="1064"/>
    </location>
</feature>
<dbReference type="GO" id="GO:0005884">
    <property type="term" value="C:actin filament"/>
    <property type="evidence" value="ECO:0007669"/>
    <property type="project" value="TreeGrafter"/>
</dbReference>
<evidence type="ECO:0000259" key="5">
    <source>
        <dbReference type="PROSITE" id="PS50021"/>
    </source>
</evidence>
<sequence>MELPSKYMLTVAKSLLGFGSGEPLPYQKSRGRDRLQEVALQDFLQDGKELKVLSTSSSMSKREGDSQPKTTCSKAKSEEDVRQENEQWELLHGPDSPDADEEGLEMLLGQPSLPPWHAVAAFCTCYAAQLLSSSPSKAAASVAGAAATAAAGSTGLQELVDLWRSGVWPCLVLDALLPGTLDERAINIAEPTPEPSDRVEASLPSTPFHHSTQGNSQRPQQQQQQQQQQWARLSLEEQCENWELCVSSARAFGCCNVTGVTAVDIAEGKVEVLLQCVMDILKAATLQVLSLHRPSGLTALQKPQENELDFSLQGPESLVHRWTHHHLAQAAQWRSSPQGLPTYGYQERVQSEGKGTYGDGDAVVSVSKDDRGGHGAGVGRGARKDNGGGAREESGKGAGDTGQAGCVAGEEDGLGHKKRRVAEVGVVEVAAVLQELLAWRQHQREYRQQQQQQQQQQELLQRAGKQQGEEHAQGTLPHMGQEQEREAHWGKQKQAEGQQQEELPGSPQLEGQEHDGAAQGPPLPTDTAATYATPYAAAHAAAHALLRAPPHKACVAAAHALAHAVQALELGVPMEPAWAQVVPPQLLQIVLAAAMRVCPALIDPTQLPEPDSSFHSEGVCSSGSSTPKSSSSDRSSGTQAVRGDTRDSLCSPASAANSGEEKEEAGRLKRVAEQKREAGRVVGPESGQGSEKQGPGFSVRLRHVESRSGRIEDGGASSNISDQSVLLQKSRDLKACPTPPHRHRSSPPQQHTTQRMYQLTDDEGAFDKNEERLLRAWLNQLVGPKLGCHLQTLFDPVMLTGYPLLLGCEAIQPGCVQWRQAFVPPFSARSRVPFKIMCTENGNQVCAICTRLWKLPIVNIGGVDVAEGHRSALLSLAWQMMRHHMSCLLEQACSLPSPLPVNSCPPSTLTPQHPSPITHTSPSSSKSSKGSTTLPRTEGSSSAPLSALPLPNTPSAAAQAHGARTILTLHPPDSNAPASLGSNPPHSGDNVHGAAQNLAGGQGGSVSDPAPHQGPQVQEANAQERCRSRSGSPSGCAPRGGGDGQGGGHGEGFSSDGGGGGQGDGVSSNCRGQEHGRHDEHHSSSRSTTHGKSPQGPDKDPPTTADSHADCDNDPHHHTRHSTASQRELQPGLLQGHNSMGSPKSSTRQLPHSPDQLSHNRSQGHGSATTRWRESSKAGPPHKGGFSHAATPVHPGSAAHIAAAAPCNSNAAHYITPAYKGALSRTGSVSASVAAQERRALQASASQRQKQQIEDDVLRWANLRLAESCNLAMKGTSSAVQAPLTGLADPRLAEGQVLLQLLDAMSPGCVRSCHVLPGHTKADKESNAKYAVSVARKVGCFVFLSAEDVVSGKPALMLMLLVALMARDRTLQAAKERTLLAEEGTGMADEAAGTC</sequence>
<feature type="compositionally biased region" description="Basic and acidic residues" evidence="4">
    <location>
        <begin position="75"/>
        <end position="85"/>
    </location>
</feature>
<dbReference type="InterPro" id="IPR036872">
    <property type="entry name" value="CH_dom_sf"/>
</dbReference>
<feature type="domain" description="Calponin-homology (CH)" evidence="5">
    <location>
        <begin position="1251"/>
        <end position="1369"/>
    </location>
</feature>
<proteinExistence type="predicted"/>
<feature type="compositionally biased region" description="Basic and acidic residues" evidence="4">
    <location>
        <begin position="1072"/>
        <end position="1083"/>
    </location>
</feature>
<feature type="compositionally biased region" description="Low complexity" evidence="4">
    <location>
        <begin position="910"/>
        <end position="958"/>
    </location>
</feature>
<dbReference type="InterPro" id="IPR039959">
    <property type="entry name" value="Fimbrin/Plastin"/>
</dbReference>
<feature type="domain" description="Calponin-homology (CH)" evidence="5">
    <location>
        <begin position="133"/>
        <end position="285"/>
    </location>
</feature>
<evidence type="ECO:0000256" key="1">
    <source>
        <dbReference type="ARBA" id="ARBA00011385"/>
    </source>
</evidence>
<accession>A0A7S3R3T0</accession>
<feature type="compositionally biased region" description="Polar residues" evidence="4">
    <location>
        <begin position="203"/>
        <end position="219"/>
    </location>
</feature>
<dbReference type="GO" id="GO:0051017">
    <property type="term" value="P:actin filament bundle assembly"/>
    <property type="evidence" value="ECO:0007669"/>
    <property type="project" value="InterPro"/>
</dbReference>
<feature type="compositionally biased region" description="Basic and acidic residues" evidence="4">
    <location>
        <begin position="1097"/>
        <end position="1116"/>
    </location>
</feature>
<dbReference type="GO" id="GO:0051015">
    <property type="term" value="F:actin filament binding"/>
    <property type="evidence" value="ECO:0007669"/>
    <property type="project" value="InterPro"/>
</dbReference>
<dbReference type="PANTHER" id="PTHR19961:SF18">
    <property type="entry name" value="FI19014P1"/>
    <property type="match status" value="1"/>
</dbReference>
<feature type="region of interest" description="Disordered" evidence="4">
    <location>
        <begin position="351"/>
        <end position="416"/>
    </location>
</feature>
<feature type="region of interest" description="Disordered" evidence="4">
    <location>
        <begin position="608"/>
        <end position="699"/>
    </location>
</feature>
<feature type="compositionally biased region" description="Polar residues" evidence="4">
    <location>
        <begin position="976"/>
        <end position="985"/>
    </location>
</feature>
<feature type="region of interest" description="Disordered" evidence="4">
    <location>
        <begin position="735"/>
        <end position="754"/>
    </location>
</feature>
<feature type="compositionally biased region" description="Low complexity" evidence="4">
    <location>
        <begin position="621"/>
        <end position="636"/>
    </location>
</feature>
<keyword evidence="3" id="KW-0009">Actin-binding</keyword>
<dbReference type="GO" id="GO:0032432">
    <property type="term" value="C:actin filament bundle"/>
    <property type="evidence" value="ECO:0007669"/>
    <property type="project" value="TreeGrafter"/>
</dbReference>
<organism evidence="6">
    <name type="scientific">Dunaliella tertiolecta</name>
    <name type="common">Green alga</name>
    <dbReference type="NCBI Taxonomy" id="3047"/>
    <lineage>
        <taxon>Eukaryota</taxon>
        <taxon>Viridiplantae</taxon>
        <taxon>Chlorophyta</taxon>
        <taxon>core chlorophytes</taxon>
        <taxon>Chlorophyceae</taxon>
        <taxon>CS clade</taxon>
        <taxon>Chlamydomonadales</taxon>
        <taxon>Dunaliellaceae</taxon>
        <taxon>Dunaliella</taxon>
    </lineage>
</organism>
<feature type="compositionally biased region" description="Polar residues" evidence="4">
    <location>
        <begin position="1136"/>
        <end position="1170"/>
    </location>
</feature>
<feature type="region of interest" description="Disordered" evidence="4">
    <location>
        <begin position="52"/>
        <end position="86"/>
    </location>
</feature>
<evidence type="ECO:0000256" key="4">
    <source>
        <dbReference type="SAM" id="MobiDB-lite"/>
    </source>
</evidence>
<feature type="compositionally biased region" description="Basic and acidic residues" evidence="4">
    <location>
        <begin position="382"/>
        <end position="395"/>
    </location>
</feature>
<feature type="region of interest" description="Disordered" evidence="4">
    <location>
        <begin position="190"/>
        <end position="227"/>
    </location>
</feature>
<dbReference type="SUPFAM" id="SSF47576">
    <property type="entry name" value="Calponin-homology domain, CH-domain"/>
    <property type="match status" value="3"/>
</dbReference>
<protein>
    <recommendedName>
        <fullName evidence="5">Calponin-homology (CH) domain-containing protein</fullName>
    </recommendedName>
</protein>
<dbReference type="PROSITE" id="PS50021">
    <property type="entry name" value="CH"/>
    <property type="match status" value="3"/>
</dbReference>
<dbReference type="Pfam" id="PF00307">
    <property type="entry name" value="CH"/>
    <property type="match status" value="2"/>
</dbReference>
<dbReference type="InterPro" id="IPR001715">
    <property type="entry name" value="CH_dom"/>
</dbReference>
<comment type="subunit">
    <text evidence="1">Interacts with F-actin.</text>
</comment>
<gene>
    <name evidence="6" type="ORF">DTER00134_LOCUS16743</name>
</gene>
<dbReference type="PANTHER" id="PTHR19961">
    <property type="entry name" value="FIMBRIN/PLASTIN"/>
    <property type="match status" value="1"/>
</dbReference>
<evidence type="ECO:0000256" key="3">
    <source>
        <dbReference type="ARBA" id="ARBA00023203"/>
    </source>
</evidence>
<feature type="region of interest" description="Disordered" evidence="4">
    <location>
        <begin position="903"/>
        <end position="1193"/>
    </location>
</feature>
<keyword evidence="2" id="KW-0677">Repeat</keyword>
<reference evidence="6" key="1">
    <citation type="submission" date="2021-01" db="EMBL/GenBank/DDBJ databases">
        <authorList>
            <person name="Corre E."/>
            <person name="Pelletier E."/>
            <person name="Niang G."/>
            <person name="Scheremetjew M."/>
            <person name="Finn R."/>
            <person name="Kale V."/>
            <person name="Holt S."/>
            <person name="Cochrane G."/>
            <person name="Meng A."/>
            <person name="Brown T."/>
            <person name="Cohen L."/>
        </authorList>
    </citation>
    <scope>NUCLEOTIDE SEQUENCE</scope>
    <source>
        <strain evidence="6">CCMP1320</strain>
    </source>
</reference>
<evidence type="ECO:0000313" key="6">
    <source>
        <dbReference type="EMBL" id="CAE0501670.1"/>
    </source>
</evidence>
<feature type="region of interest" description="Disordered" evidence="4">
    <location>
        <begin position="457"/>
        <end position="528"/>
    </location>
</feature>